<evidence type="ECO:0000256" key="1">
    <source>
        <dbReference type="SAM" id="MobiDB-lite"/>
    </source>
</evidence>
<evidence type="ECO:0000313" key="3">
    <source>
        <dbReference type="Proteomes" id="UP000464053"/>
    </source>
</evidence>
<accession>A0A6P1Q0A5</accession>
<keyword evidence="3" id="KW-1185">Reference proteome</keyword>
<dbReference type="KEGG" id="mint:C7M51_01540"/>
<name>A0A6P1Q0A5_9GAMM</name>
<sequence length="367" mass="40360">MTLTVNINGLTLCHKGSRGISRCTLPDVCKTPPNGMPVPYGNTAFSKDLTQGTHSVFADGGNMIAHNASCFASSILDEAGSMGGVVSGVNRARAEWISHSFDVFFERKPACRLTDKMFMNSRNTVNLAGLLQEALNKSIKDFEELICKWAKECYLEHCNRLGSKGSGAKYAHFQDCLNDKIREDTYRGGRPEGRVANEVSFEKIDGKWCPVMSKKSPENFSTNPYTPSGGRRLDIVLSDGDKITRIYDVKFPGDDFAPGQLEAYEDIAADAEGDFSDYFFEEECSDWPPECPNEKRAAEERATARQPEEETEKSVEPEETDWLLVAQVVLAVAATVCPLDGPAGDAVAWASVATRLARRARTVKPAF</sequence>
<reference evidence="2 3" key="1">
    <citation type="submission" date="2018-03" db="EMBL/GenBank/DDBJ databases">
        <title>Pantoea intestinalis SRCM103226 isolated form the mealworm.</title>
        <authorList>
            <person name="Jeong D.-Y."/>
            <person name="Kim J.W."/>
        </authorList>
    </citation>
    <scope>NUCLEOTIDE SEQUENCE [LARGE SCALE GENOMIC DNA]</scope>
    <source>
        <strain evidence="2 3">SRCM103226</strain>
    </source>
</reference>
<protein>
    <submittedName>
        <fullName evidence="2">Uncharacterized protein</fullName>
    </submittedName>
</protein>
<dbReference type="AlphaFoldDB" id="A0A6P1Q0A5"/>
<proteinExistence type="predicted"/>
<feature type="region of interest" description="Disordered" evidence="1">
    <location>
        <begin position="289"/>
        <end position="318"/>
    </location>
</feature>
<feature type="compositionally biased region" description="Basic and acidic residues" evidence="1">
    <location>
        <begin position="292"/>
        <end position="316"/>
    </location>
</feature>
<organism evidence="2 3">
    <name type="scientific">Mixta intestinalis</name>
    <dbReference type="NCBI Taxonomy" id="1615494"/>
    <lineage>
        <taxon>Bacteria</taxon>
        <taxon>Pseudomonadati</taxon>
        <taxon>Pseudomonadota</taxon>
        <taxon>Gammaproteobacteria</taxon>
        <taxon>Enterobacterales</taxon>
        <taxon>Erwiniaceae</taxon>
        <taxon>Mixta</taxon>
    </lineage>
</organism>
<gene>
    <name evidence="2" type="ORF">C7M51_01540</name>
</gene>
<evidence type="ECO:0000313" key="2">
    <source>
        <dbReference type="EMBL" id="QHM71255.1"/>
    </source>
</evidence>
<dbReference type="Proteomes" id="UP000464053">
    <property type="component" value="Chromosome"/>
</dbReference>
<dbReference type="RefSeq" id="WP_160621256.1">
    <property type="nucleotide sequence ID" value="NZ_CP028271.1"/>
</dbReference>
<dbReference type="Pfam" id="PF13665">
    <property type="entry name" value="Tox-PAAR-like"/>
    <property type="match status" value="1"/>
</dbReference>
<dbReference type="EMBL" id="CP028271">
    <property type="protein sequence ID" value="QHM71255.1"/>
    <property type="molecule type" value="Genomic_DNA"/>
</dbReference>
<dbReference type="OrthoDB" id="8829067at2"/>